<accession>A0ABD1WBN5</accession>
<proteinExistence type="predicted"/>
<gene>
    <name evidence="2" type="ORF">Fot_15401</name>
</gene>
<keyword evidence="3" id="KW-1185">Reference proteome</keyword>
<keyword evidence="1" id="KW-0472">Membrane</keyword>
<dbReference type="AlphaFoldDB" id="A0ABD1WBN5"/>
<sequence>MGRNLLSERVRTGPIHLSEPLLIFSGWETAEKQARDQSQQSTGPQQLIVVGRILIAHISPKWGFHLEPYYQQTHTSSHDLLTQNVLVVTAVVPYRSGGGHLQDGLCPYSGSQGGGKCHNLVQKRATILSSSSSSSHSIGYCPRTKTFRSLRHSVPLPPETVPLSAASLALSLQSALSWRNTATLIDSATGHRISYYEFHRFTRNLASSLRTTVRLYQNDVTFVIVSNLISVLVLYFIVPLTGNYHFSCQST</sequence>
<evidence type="ECO:0000313" key="2">
    <source>
        <dbReference type="EMBL" id="KAL2546168.1"/>
    </source>
</evidence>
<name>A0ABD1WBN5_9LAMI</name>
<evidence type="ECO:0000313" key="3">
    <source>
        <dbReference type="Proteomes" id="UP001604277"/>
    </source>
</evidence>
<keyword evidence="2" id="KW-0436">Ligase</keyword>
<protein>
    <submittedName>
        <fullName evidence="2">4-coumarate--CoA ligase</fullName>
    </submittedName>
</protein>
<dbReference type="GO" id="GO:0016874">
    <property type="term" value="F:ligase activity"/>
    <property type="evidence" value="ECO:0007669"/>
    <property type="project" value="UniProtKB-KW"/>
</dbReference>
<keyword evidence="1" id="KW-0812">Transmembrane</keyword>
<reference evidence="3" key="1">
    <citation type="submission" date="2024-07" db="EMBL/GenBank/DDBJ databases">
        <title>Two chromosome-level genome assemblies of Korean endemic species Abeliophyllum distichum and Forsythia ovata (Oleaceae).</title>
        <authorList>
            <person name="Jang H."/>
        </authorList>
    </citation>
    <scope>NUCLEOTIDE SEQUENCE [LARGE SCALE GENOMIC DNA]</scope>
</reference>
<dbReference type="Proteomes" id="UP001604277">
    <property type="component" value="Unassembled WGS sequence"/>
</dbReference>
<comment type="caution">
    <text evidence="2">The sequence shown here is derived from an EMBL/GenBank/DDBJ whole genome shotgun (WGS) entry which is preliminary data.</text>
</comment>
<evidence type="ECO:0000256" key="1">
    <source>
        <dbReference type="SAM" id="Phobius"/>
    </source>
</evidence>
<organism evidence="2 3">
    <name type="scientific">Forsythia ovata</name>
    <dbReference type="NCBI Taxonomy" id="205694"/>
    <lineage>
        <taxon>Eukaryota</taxon>
        <taxon>Viridiplantae</taxon>
        <taxon>Streptophyta</taxon>
        <taxon>Embryophyta</taxon>
        <taxon>Tracheophyta</taxon>
        <taxon>Spermatophyta</taxon>
        <taxon>Magnoliopsida</taxon>
        <taxon>eudicotyledons</taxon>
        <taxon>Gunneridae</taxon>
        <taxon>Pentapetalae</taxon>
        <taxon>asterids</taxon>
        <taxon>lamiids</taxon>
        <taxon>Lamiales</taxon>
        <taxon>Oleaceae</taxon>
        <taxon>Forsythieae</taxon>
        <taxon>Forsythia</taxon>
    </lineage>
</organism>
<keyword evidence="1" id="KW-1133">Transmembrane helix</keyword>
<dbReference type="EMBL" id="JBFOLJ010000004">
    <property type="protein sequence ID" value="KAL2546168.1"/>
    <property type="molecule type" value="Genomic_DNA"/>
</dbReference>
<feature type="transmembrane region" description="Helical" evidence="1">
    <location>
        <begin position="220"/>
        <end position="238"/>
    </location>
</feature>